<dbReference type="SUPFAM" id="SSF56784">
    <property type="entry name" value="HAD-like"/>
    <property type="match status" value="1"/>
</dbReference>
<dbReference type="InterPro" id="IPR006439">
    <property type="entry name" value="HAD-SF_hydro_IA"/>
</dbReference>
<sequence>MPAYKAVIFDIGGVCVGSPFQGIAKYEREHGLPPNYINVAIVNRGENGAFQRLERGELDLNAFYDLFGKELSDPKNFEYYKEYRRLKKVPEEIFPDRSLSDSFIIDGKELFRAMMAEASRVDPVVFSALQKLRASNRFKLAALTNNFFLPKDVVGLLGDAPEKLKNIFDEFIESSVVGLRKPDPRFFLYACEKLAIQPSDAVFLDDIGINLKSASELGMKTIKVELGNSRKAIKELENVLNIELLDEDSKF</sequence>
<evidence type="ECO:0000313" key="2">
    <source>
        <dbReference type="Proteomes" id="UP000789572"/>
    </source>
</evidence>
<dbReference type="EMBL" id="CAJVPJ010000204">
    <property type="protein sequence ID" value="CAG8494797.1"/>
    <property type="molecule type" value="Genomic_DNA"/>
</dbReference>
<reference evidence="1" key="1">
    <citation type="submission" date="2021-06" db="EMBL/GenBank/DDBJ databases">
        <authorList>
            <person name="Kallberg Y."/>
            <person name="Tangrot J."/>
            <person name="Rosling A."/>
        </authorList>
    </citation>
    <scope>NUCLEOTIDE SEQUENCE</scope>
    <source>
        <strain evidence="1">IA702</strain>
    </source>
</reference>
<keyword evidence="2" id="KW-1185">Reference proteome</keyword>
<dbReference type="Gene3D" id="3.40.50.1000">
    <property type="entry name" value="HAD superfamily/HAD-like"/>
    <property type="match status" value="1"/>
</dbReference>
<dbReference type="SFLD" id="SFLDS00003">
    <property type="entry name" value="Haloacid_Dehalogenase"/>
    <property type="match status" value="1"/>
</dbReference>
<organism evidence="1 2">
    <name type="scientific">Paraglomus occultum</name>
    <dbReference type="NCBI Taxonomy" id="144539"/>
    <lineage>
        <taxon>Eukaryota</taxon>
        <taxon>Fungi</taxon>
        <taxon>Fungi incertae sedis</taxon>
        <taxon>Mucoromycota</taxon>
        <taxon>Glomeromycotina</taxon>
        <taxon>Glomeromycetes</taxon>
        <taxon>Paraglomerales</taxon>
        <taxon>Paraglomeraceae</taxon>
        <taxon>Paraglomus</taxon>
    </lineage>
</organism>
<dbReference type="InterPro" id="IPR023214">
    <property type="entry name" value="HAD_sf"/>
</dbReference>
<dbReference type="CDD" id="cd02603">
    <property type="entry name" value="HAD_sEH-N_like"/>
    <property type="match status" value="1"/>
</dbReference>
<dbReference type="Pfam" id="PF00702">
    <property type="entry name" value="Hydrolase"/>
    <property type="match status" value="1"/>
</dbReference>
<dbReference type="InterPro" id="IPR023198">
    <property type="entry name" value="PGP-like_dom2"/>
</dbReference>
<comment type="caution">
    <text evidence="1">The sequence shown here is derived from an EMBL/GenBank/DDBJ whole genome shotgun (WGS) entry which is preliminary data.</text>
</comment>
<dbReference type="GO" id="GO:0016791">
    <property type="term" value="F:phosphatase activity"/>
    <property type="evidence" value="ECO:0007669"/>
    <property type="project" value="UniProtKB-ARBA"/>
</dbReference>
<dbReference type="PANTHER" id="PTHR47829">
    <property type="entry name" value="HYDROLASE, PUTATIVE (AFU_ORTHOLOGUE AFUA_1G12880)-RELATED"/>
    <property type="match status" value="1"/>
</dbReference>
<evidence type="ECO:0000313" key="1">
    <source>
        <dbReference type="EMBL" id="CAG8494797.1"/>
    </source>
</evidence>
<proteinExistence type="predicted"/>
<dbReference type="Gene3D" id="1.10.150.240">
    <property type="entry name" value="Putative phosphatase, domain 2"/>
    <property type="match status" value="1"/>
</dbReference>
<protein>
    <submittedName>
        <fullName evidence="1">9311_t:CDS:1</fullName>
    </submittedName>
</protein>
<dbReference type="NCBIfam" id="TIGR01509">
    <property type="entry name" value="HAD-SF-IA-v3"/>
    <property type="match status" value="1"/>
</dbReference>
<dbReference type="PANTHER" id="PTHR47829:SF1">
    <property type="entry name" value="HAD FAMILY PHOSPHATASE"/>
    <property type="match status" value="1"/>
</dbReference>
<dbReference type="InterPro" id="IPR036412">
    <property type="entry name" value="HAD-like_sf"/>
</dbReference>
<gene>
    <name evidence="1" type="ORF">POCULU_LOCUS2265</name>
</gene>
<dbReference type="Proteomes" id="UP000789572">
    <property type="component" value="Unassembled WGS sequence"/>
</dbReference>
<accession>A0A9N8WRZ3</accession>
<dbReference type="OrthoDB" id="1694274at2759"/>
<dbReference type="AlphaFoldDB" id="A0A9N8WRZ3"/>
<dbReference type="PRINTS" id="PR00413">
    <property type="entry name" value="HADHALOGNASE"/>
</dbReference>
<dbReference type="InterPro" id="IPR052898">
    <property type="entry name" value="ACAD10-like"/>
</dbReference>
<dbReference type="SFLD" id="SFLDG01129">
    <property type="entry name" value="C1.5:_HAD__Beta-PGM__Phosphata"/>
    <property type="match status" value="1"/>
</dbReference>
<name>A0A9N8WRZ3_9GLOM</name>